<dbReference type="PANTHER" id="PTHR15960:SF5">
    <property type="entry name" value="LD44032P"/>
    <property type="match status" value="1"/>
</dbReference>
<reference evidence="2" key="2">
    <citation type="submission" date="2023-06" db="EMBL/GenBank/DDBJ databases">
        <authorList>
            <person name="Ma L."/>
            <person name="Liu K.-W."/>
            <person name="Li Z."/>
            <person name="Hsiao Y.-Y."/>
            <person name="Qi Y."/>
            <person name="Fu T."/>
            <person name="Tang G."/>
            <person name="Zhang D."/>
            <person name="Sun W.-H."/>
            <person name="Liu D.-K."/>
            <person name="Li Y."/>
            <person name="Chen G.-Z."/>
            <person name="Liu X.-D."/>
            <person name="Liao X.-Y."/>
            <person name="Jiang Y.-T."/>
            <person name="Yu X."/>
            <person name="Hao Y."/>
            <person name="Huang J."/>
            <person name="Zhao X.-W."/>
            <person name="Ke S."/>
            <person name="Chen Y.-Y."/>
            <person name="Wu W.-L."/>
            <person name="Hsu J.-L."/>
            <person name="Lin Y.-F."/>
            <person name="Huang M.-D."/>
            <person name="Li C.-Y."/>
            <person name="Huang L."/>
            <person name="Wang Z.-W."/>
            <person name="Zhao X."/>
            <person name="Zhong W.-Y."/>
            <person name="Peng D.-H."/>
            <person name="Ahmad S."/>
            <person name="Lan S."/>
            <person name="Zhang J.-S."/>
            <person name="Tsai W.-C."/>
            <person name="Van De Peer Y."/>
            <person name="Liu Z.-J."/>
        </authorList>
    </citation>
    <scope>NUCLEOTIDE SEQUENCE</scope>
    <source>
        <strain evidence="2">CP</strain>
        <tissue evidence="2">Leaves</tissue>
    </source>
</reference>
<evidence type="ECO:0000313" key="2">
    <source>
        <dbReference type="EMBL" id="KAK1281881.1"/>
    </source>
</evidence>
<dbReference type="InterPro" id="IPR009060">
    <property type="entry name" value="UBA-like_sf"/>
</dbReference>
<evidence type="ECO:0000259" key="1">
    <source>
        <dbReference type="Pfam" id="PF21267"/>
    </source>
</evidence>
<accession>A0AAV9C0G7</accession>
<dbReference type="Proteomes" id="UP001180020">
    <property type="component" value="Unassembled WGS sequence"/>
</dbReference>
<protein>
    <recommendedName>
        <fullName evidence="1">Ubiquitin-associated protein 1-like UBA2 domain-containing protein</fullName>
    </recommendedName>
</protein>
<reference evidence="2" key="1">
    <citation type="journal article" date="2023" name="Nat. Commun.">
        <title>Diploid and tetraploid genomes of Acorus and the evolution of monocots.</title>
        <authorList>
            <person name="Ma L."/>
            <person name="Liu K.W."/>
            <person name="Li Z."/>
            <person name="Hsiao Y.Y."/>
            <person name="Qi Y."/>
            <person name="Fu T."/>
            <person name="Tang G.D."/>
            <person name="Zhang D."/>
            <person name="Sun W.H."/>
            <person name="Liu D.K."/>
            <person name="Li Y."/>
            <person name="Chen G.Z."/>
            <person name="Liu X.D."/>
            <person name="Liao X.Y."/>
            <person name="Jiang Y.T."/>
            <person name="Yu X."/>
            <person name="Hao Y."/>
            <person name="Huang J."/>
            <person name="Zhao X.W."/>
            <person name="Ke S."/>
            <person name="Chen Y.Y."/>
            <person name="Wu W.L."/>
            <person name="Hsu J.L."/>
            <person name="Lin Y.F."/>
            <person name="Huang M.D."/>
            <person name="Li C.Y."/>
            <person name="Huang L."/>
            <person name="Wang Z.W."/>
            <person name="Zhao X."/>
            <person name="Zhong W.Y."/>
            <person name="Peng D.H."/>
            <person name="Ahmad S."/>
            <person name="Lan S."/>
            <person name="Zhang J.S."/>
            <person name="Tsai W.C."/>
            <person name="Van de Peer Y."/>
            <person name="Liu Z.J."/>
        </authorList>
    </citation>
    <scope>NUCLEOTIDE SEQUENCE</scope>
    <source>
        <strain evidence="2">CP</strain>
    </source>
</reference>
<proteinExistence type="predicted"/>
<sequence length="71" mass="8248">MFYYGARDSWRLCDALAVKHYGDNPAKVREFVKEFGVLREMGFSPNKVAEVLAMYDNDREKAVWHFLNGST</sequence>
<dbReference type="AlphaFoldDB" id="A0AAV9C0G7"/>
<keyword evidence="3" id="KW-1185">Reference proteome</keyword>
<dbReference type="InterPro" id="IPR042575">
    <property type="entry name" value="UBAP1_C"/>
</dbReference>
<organism evidence="2 3">
    <name type="scientific">Acorus calamus</name>
    <name type="common">Sweet flag</name>
    <dbReference type="NCBI Taxonomy" id="4465"/>
    <lineage>
        <taxon>Eukaryota</taxon>
        <taxon>Viridiplantae</taxon>
        <taxon>Streptophyta</taxon>
        <taxon>Embryophyta</taxon>
        <taxon>Tracheophyta</taxon>
        <taxon>Spermatophyta</taxon>
        <taxon>Magnoliopsida</taxon>
        <taxon>Liliopsida</taxon>
        <taxon>Acoraceae</taxon>
        <taxon>Acorus</taxon>
    </lineage>
</organism>
<dbReference type="PANTHER" id="PTHR15960">
    <property type="entry name" value="LD44032P"/>
    <property type="match status" value="1"/>
</dbReference>
<dbReference type="GO" id="GO:0000813">
    <property type="term" value="C:ESCRT I complex"/>
    <property type="evidence" value="ECO:0007669"/>
    <property type="project" value="InterPro"/>
</dbReference>
<dbReference type="SUPFAM" id="SSF46934">
    <property type="entry name" value="UBA-like"/>
    <property type="match status" value="1"/>
</dbReference>
<dbReference type="InterPro" id="IPR049467">
    <property type="entry name" value="UBAP-1-like_UBA2"/>
</dbReference>
<comment type="caution">
    <text evidence="2">The sequence shown here is derived from an EMBL/GenBank/DDBJ whole genome shotgun (WGS) entry which is preliminary data.</text>
</comment>
<evidence type="ECO:0000313" key="3">
    <source>
        <dbReference type="Proteomes" id="UP001180020"/>
    </source>
</evidence>
<dbReference type="Gene3D" id="1.20.120.1920">
    <property type="entry name" value="UBAP1 SOUBA domain"/>
    <property type="match status" value="1"/>
</dbReference>
<dbReference type="GO" id="GO:0043162">
    <property type="term" value="P:ubiquitin-dependent protein catabolic process via the multivesicular body sorting pathway"/>
    <property type="evidence" value="ECO:0007669"/>
    <property type="project" value="InterPro"/>
</dbReference>
<gene>
    <name evidence="2" type="ORF">QJS10_CPB22g00059</name>
</gene>
<dbReference type="Pfam" id="PF21267">
    <property type="entry name" value="UBAP-1_UBA2"/>
    <property type="match status" value="1"/>
</dbReference>
<dbReference type="GO" id="GO:0043130">
    <property type="term" value="F:ubiquitin binding"/>
    <property type="evidence" value="ECO:0007669"/>
    <property type="project" value="InterPro"/>
</dbReference>
<feature type="domain" description="Ubiquitin-associated protein 1-like UBA2" evidence="1">
    <location>
        <begin position="38"/>
        <end position="63"/>
    </location>
</feature>
<dbReference type="InterPro" id="IPR038870">
    <property type="entry name" value="UBAP1"/>
</dbReference>
<dbReference type="EMBL" id="JAUJYO010000022">
    <property type="protein sequence ID" value="KAK1281881.1"/>
    <property type="molecule type" value="Genomic_DNA"/>
</dbReference>
<name>A0AAV9C0G7_ACOCL</name>